<reference evidence="2" key="1">
    <citation type="submission" date="2016-11" db="EMBL/GenBank/DDBJ databases">
        <authorList>
            <person name="Varghese N."/>
            <person name="Submissions S."/>
        </authorList>
    </citation>
    <scope>NUCLEOTIDE SEQUENCE [LARGE SCALE GENOMIC DNA]</scope>
    <source>
        <strain evidence="2">DSM 3071</strain>
    </source>
</reference>
<sequence>MKTRDIINAFISDLAGNDVKFSYNGPDMLIAEYQSGFDLYDIDPDSLERVTKSVNTVFPSMGQLVIRFNSFGELTPILQVNYPLSDEEKGDKTLLKQSIKNLNSKAYSILGKIKKFEKIDSIWNGEY</sequence>
<dbReference type="STRING" id="1121131.SAMN02745229_00392"/>
<dbReference type="Proteomes" id="UP000184278">
    <property type="component" value="Unassembled WGS sequence"/>
</dbReference>
<evidence type="ECO:0000313" key="1">
    <source>
        <dbReference type="EMBL" id="SHH41753.1"/>
    </source>
</evidence>
<accession>A0A1M5SUT5</accession>
<name>A0A1M5SUT5_BUTFI</name>
<dbReference type="AlphaFoldDB" id="A0A1M5SUT5"/>
<organism evidence="1 2">
    <name type="scientific">Butyrivibrio fibrisolvens DSM 3071</name>
    <dbReference type="NCBI Taxonomy" id="1121131"/>
    <lineage>
        <taxon>Bacteria</taxon>
        <taxon>Bacillati</taxon>
        <taxon>Bacillota</taxon>
        <taxon>Clostridia</taxon>
        <taxon>Lachnospirales</taxon>
        <taxon>Lachnospiraceae</taxon>
        <taxon>Butyrivibrio</taxon>
    </lineage>
</organism>
<dbReference type="RefSeq" id="WP_073385083.1">
    <property type="nucleotide sequence ID" value="NZ_FQXK01000004.1"/>
</dbReference>
<proteinExistence type="predicted"/>
<protein>
    <submittedName>
        <fullName evidence="1">Uncharacterized protein</fullName>
    </submittedName>
</protein>
<dbReference type="GeneID" id="89509295"/>
<dbReference type="EMBL" id="FQXK01000004">
    <property type="protein sequence ID" value="SHH41753.1"/>
    <property type="molecule type" value="Genomic_DNA"/>
</dbReference>
<keyword evidence="2" id="KW-1185">Reference proteome</keyword>
<evidence type="ECO:0000313" key="2">
    <source>
        <dbReference type="Proteomes" id="UP000184278"/>
    </source>
</evidence>
<gene>
    <name evidence="1" type="ORF">SAMN02745229_00392</name>
</gene>